<dbReference type="Proteomes" id="UP000008022">
    <property type="component" value="Unassembled WGS sequence"/>
</dbReference>
<evidence type="ECO:0000313" key="2">
    <source>
        <dbReference type="Proteomes" id="UP000008022"/>
    </source>
</evidence>
<reference evidence="2" key="1">
    <citation type="submission" date="2013-06" db="EMBL/GenBank/DDBJ databases">
        <authorList>
            <person name="Zhao Q."/>
        </authorList>
    </citation>
    <scope>NUCLEOTIDE SEQUENCE</scope>
    <source>
        <strain evidence="2">cv. W1943</strain>
    </source>
</reference>
<protein>
    <submittedName>
        <fullName evidence="1">Uncharacterized protein</fullName>
    </submittedName>
</protein>
<dbReference type="HOGENOM" id="CLU_1878585_0_0_1"/>
<name>A0A0E0QMQ4_ORYRU</name>
<keyword evidence="2" id="KW-1185">Reference proteome</keyword>
<proteinExistence type="predicted"/>
<dbReference type="Gramene" id="ORUFI09G00300.1">
    <property type="protein sequence ID" value="ORUFI09G00300.1"/>
    <property type="gene ID" value="ORUFI09G00300"/>
</dbReference>
<accession>A0A0E0QMQ4</accession>
<organism evidence="1 2">
    <name type="scientific">Oryza rufipogon</name>
    <name type="common">Brownbeard rice</name>
    <name type="synonym">Asian wild rice</name>
    <dbReference type="NCBI Taxonomy" id="4529"/>
    <lineage>
        <taxon>Eukaryota</taxon>
        <taxon>Viridiplantae</taxon>
        <taxon>Streptophyta</taxon>
        <taxon>Embryophyta</taxon>
        <taxon>Tracheophyta</taxon>
        <taxon>Spermatophyta</taxon>
        <taxon>Magnoliopsida</taxon>
        <taxon>Liliopsida</taxon>
        <taxon>Poales</taxon>
        <taxon>Poaceae</taxon>
        <taxon>BOP clade</taxon>
        <taxon>Oryzoideae</taxon>
        <taxon>Oryzeae</taxon>
        <taxon>Oryzinae</taxon>
        <taxon>Oryza</taxon>
    </lineage>
</organism>
<reference evidence="1" key="2">
    <citation type="submission" date="2015-06" db="UniProtKB">
        <authorList>
            <consortium name="EnsemblPlants"/>
        </authorList>
    </citation>
    <scope>IDENTIFICATION</scope>
</reference>
<sequence length="111" mass="11841">MARRPRLDEEKESWLGFTTAYGQRVAALRLAIFLSGLAMSVRKVAAPSKMSMVTEETVTSVKASPAGGVSVRRPHTVAITVAASLEPGFGAKVSAQWQPLTDTRRTLSPAA</sequence>
<evidence type="ECO:0000313" key="1">
    <source>
        <dbReference type="EnsemblPlants" id="ORUFI09G00300.1"/>
    </source>
</evidence>
<dbReference type="EnsemblPlants" id="ORUFI09G00300.1">
    <property type="protein sequence ID" value="ORUFI09G00300.1"/>
    <property type="gene ID" value="ORUFI09G00300"/>
</dbReference>
<dbReference type="AlphaFoldDB" id="A0A0E0QMQ4"/>